<feature type="transmembrane region" description="Helical" evidence="5">
    <location>
        <begin position="160"/>
        <end position="180"/>
    </location>
</feature>
<proteinExistence type="predicted"/>
<reference evidence="6 7" key="1">
    <citation type="submission" date="2023-08" db="EMBL/GenBank/DDBJ databases">
        <title>Alcaligenaceae gen. nov., a novel taxon isolated from the sludge of Yixing Pesticide Factory.</title>
        <authorList>
            <person name="Ruan L."/>
        </authorList>
    </citation>
    <scope>NUCLEOTIDE SEQUENCE [LARGE SCALE GENOMIC DNA]</scope>
    <source>
        <strain evidence="6 7">LG-2</strain>
    </source>
</reference>
<keyword evidence="3 5" id="KW-1133">Transmembrane helix</keyword>
<evidence type="ECO:0000256" key="4">
    <source>
        <dbReference type="ARBA" id="ARBA00023136"/>
    </source>
</evidence>
<dbReference type="EMBL" id="JAUZQE010000013">
    <property type="protein sequence ID" value="MDR4125825.1"/>
    <property type="molecule type" value="Genomic_DNA"/>
</dbReference>
<feature type="transmembrane region" description="Helical" evidence="5">
    <location>
        <begin position="12"/>
        <end position="29"/>
    </location>
</feature>
<evidence type="ECO:0000313" key="7">
    <source>
        <dbReference type="Proteomes" id="UP001232156"/>
    </source>
</evidence>
<accession>A0ABU1D5V5</accession>
<feature type="transmembrane region" description="Helical" evidence="5">
    <location>
        <begin position="212"/>
        <end position="234"/>
    </location>
</feature>
<keyword evidence="7" id="KW-1185">Reference proteome</keyword>
<comment type="subcellular location">
    <subcellularLocation>
        <location evidence="1">Membrane</location>
        <topology evidence="1">Multi-pass membrane protein</topology>
    </subcellularLocation>
</comment>
<comment type="caution">
    <text evidence="6">The sequence shown here is derived from an EMBL/GenBank/DDBJ whole genome shotgun (WGS) entry which is preliminary data.</text>
</comment>
<evidence type="ECO:0000256" key="2">
    <source>
        <dbReference type="ARBA" id="ARBA00022692"/>
    </source>
</evidence>
<gene>
    <name evidence="6" type="ORF">Q8947_07480</name>
</gene>
<dbReference type="RefSeq" id="WP_165278069.1">
    <property type="nucleotide sequence ID" value="NZ_JAUZQE010000013.1"/>
</dbReference>
<feature type="transmembrane region" description="Helical" evidence="5">
    <location>
        <begin position="71"/>
        <end position="89"/>
    </location>
</feature>
<sequence length="240" mass="24397">MNGIAALGQHLAGLPLTWLLATLAAYRVAVAVHRKARNSPWLHPVAVATLLLVSILLLADIDYATYFEGGRYIHILLGPATVALAVPLYHQLARLRRAWMGLLGGALLGSAVAVVVAMVLAAALGASHATVLSMAAKSVTMPIALGLTEKLGGIPSLTSALVMLTGILGGAITQPVLALMRIGEPYIAGFTLGTVAHGIGTARALQGSIEMGAFAGLAMGLAGLLTAVLVPVGLQLAGLL</sequence>
<evidence type="ECO:0000313" key="6">
    <source>
        <dbReference type="EMBL" id="MDR4125825.1"/>
    </source>
</evidence>
<feature type="transmembrane region" description="Helical" evidence="5">
    <location>
        <begin position="41"/>
        <end position="59"/>
    </location>
</feature>
<protein>
    <submittedName>
        <fullName evidence="6">LrgB family protein</fullName>
    </submittedName>
</protein>
<name>A0ABU1D5V5_9BURK</name>
<dbReference type="PANTHER" id="PTHR30249">
    <property type="entry name" value="PUTATIVE SEROTONIN TRANSPORTER"/>
    <property type="match status" value="1"/>
</dbReference>
<evidence type="ECO:0000256" key="3">
    <source>
        <dbReference type="ARBA" id="ARBA00022989"/>
    </source>
</evidence>
<feature type="transmembrane region" description="Helical" evidence="5">
    <location>
        <begin position="101"/>
        <end position="123"/>
    </location>
</feature>
<keyword evidence="4 5" id="KW-0472">Membrane</keyword>
<dbReference type="Proteomes" id="UP001232156">
    <property type="component" value="Unassembled WGS sequence"/>
</dbReference>
<dbReference type="PANTHER" id="PTHR30249:SF0">
    <property type="entry name" value="PLASTIDAL GLYCOLATE_GLYCERATE TRANSLOCATOR 1, CHLOROPLASTIC"/>
    <property type="match status" value="1"/>
</dbReference>
<dbReference type="InterPro" id="IPR007300">
    <property type="entry name" value="CidB/LrgB"/>
</dbReference>
<keyword evidence="2 5" id="KW-0812">Transmembrane</keyword>
<evidence type="ECO:0000256" key="1">
    <source>
        <dbReference type="ARBA" id="ARBA00004141"/>
    </source>
</evidence>
<organism evidence="6 7">
    <name type="scientific">Yanghanlia caeni</name>
    <dbReference type="NCBI Taxonomy" id="3064283"/>
    <lineage>
        <taxon>Bacteria</taxon>
        <taxon>Pseudomonadati</taxon>
        <taxon>Pseudomonadota</taxon>
        <taxon>Betaproteobacteria</taxon>
        <taxon>Burkholderiales</taxon>
        <taxon>Alcaligenaceae</taxon>
        <taxon>Yanghanlia</taxon>
    </lineage>
</organism>
<evidence type="ECO:0000256" key="5">
    <source>
        <dbReference type="SAM" id="Phobius"/>
    </source>
</evidence>
<dbReference type="Pfam" id="PF04172">
    <property type="entry name" value="LrgB"/>
    <property type="match status" value="1"/>
</dbReference>